<dbReference type="Proteomes" id="UP000265200">
    <property type="component" value="Chromosome 17"/>
</dbReference>
<dbReference type="GO" id="GO:0005737">
    <property type="term" value="C:cytoplasm"/>
    <property type="evidence" value="ECO:0007669"/>
    <property type="project" value="UniProtKB-ARBA"/>
</dbReference>
<dbReference type="Pfam" id="PF13765">
    <property type="entry name" value="PRY"/>
    <property type="match status" value="1"/>
</dbReference>
<keyword evidence="3 6" id="KW-0863">Zinc-finger</keyword>
<dbReference type="Gene3D" id="3.30.40.10">
    <property type="entry name" value="Zinc/RING finger domain, C3HC4 (zinc finger)"/>
    <property type="match status" value="1"/>
</dbReference>
<dbReference type="InterPro" id="IPR058030">
    <property type="entry name" value="TRIM8/14/16/25/29/45/65_CC"/>
</dbReference>
<keyword evidence="2" id="KW-0479">Metal-binding</keyword>
<dbReference type="Pfam" id="PF00643">
    <property type="entry name" value="zf-B_box"/>
    <property type="match status" value="1"/>
</dbReference>
<evidence type="ECO:0000259" key="8">
    <source>
        <dbReference type="PROSITE" id="PS50089"/>
    </source>
</evidence>
<organism evidence="11 12">
    <name type="scientific">Oryzias latipes</name>
    <name type="common">Japanese rice fish</name>
    <name type="synonym">Japanese killifish</name>
    <dbReference type="NCBI Taxonomy" id="8090"/>
    <lineage>
        <taxon>Eukaryota</taxon>
        <taxon>Metazoa</taxon>
        <taxon>Chordata</taxon>
        <taxon>Craniata</taxon>
        <taxon>Vertebrata</taxon>
        <taxon>Euteleostomi</taxon>
        <taxon>Actinopterygii</taxon>
        <taxon>Neopterygii</taxon>
        <taxon>Teleostei</taxon>
        <taxon>Neoteleostei</taxon>
        <taxon>Acanthomorphata</taxon>
        <taxon>Ovalentaria</taxon>
        <taxon>Atherinomorphae</taxon>
        <taxon>Beloniformes</taxon>
        <taxon>Adrianichthyidae</taxon>
        <taxon>Oryziinae</taxon>
        <taxon>Oryzias</taxon>
    </lineage>
</organism>
<dbReference type="InterPro" id="IPR001870">
    <property type="entry name" value="B30.2/SPRY"/>
</dbReference>
<proteinExistence type="predicted"/>
<feature type="chain" id="PRO_5018303490" evidence="7">
    <location>
        <begin position="17"/>
        <end position="560"/>
    </location>
</feature>
<dbReference type="SUPFAM" id="SSF57845">
    <property type="entry name" value="B-box zinc-binding domain"/>
    <property type="match status" value="1"/>
</dbReference>
<dbReference type="CDD" id="cd13733">
    <property type="entry name" value="SPRY_PRY_C-I_1"/>
    <property type="match status" value="1"/>
</dbReference>
<dbReference type="PROSITE" id="PS00518">
    <property type="entry name" value="ZF_RING_1"/>
    <property type="match status" value="1"/>
</dbReference>
<evidence type="ECO:0000259" key="9">
    <source>
        <dbReference type="PROSITE" id="PS50119"/>
    </source>
</evidence>
<evidence type="ECO:0000256" key="4">
    <source>
        <dbReference type="ARBA" id="ARBA00022833"/>
    </source>
</evidence>
<dbReference type="SUPFAM" id="SSF57850">
    <property type="entry name" value="RING/U-box"/>
    <property type="match status" value="1"/>
</dbReference>
<dbReference type="Ensembl" id="ENSORLT00015015895.1">
    <property type="protein sequence ID" value="ENSORLP00015009541.1"/>
    <property type="gene ID" value="ENSORLG00015010351.1"/>
</dbReference>
<reference key="1">
    <citation type="journal article" date="2007" name="Nature">
        <title>The medaka draft genome and insights into vertebrate genome evolution.</title>
        <authorList>
            <person name="Kasahara M."/>
            <person name="Naruse K."/>
            <person name="Sasaki S."/>
            <person name="Nakatani Y."/>
            <person name="Qu W."/>
            <person name="Ahsan B."/>
            <person name="Yamada T."/>
            <person name="Nagayasu Y."/>
            <person name="Doi K."/>
            <person name="Kasai Y."/>
            <person name="Jindo T."/>
            <person name="Kobayashi D."/>
            <person name="Shimada A."/>
            <person name="Toyoda A."/>
            <person name="Kuroki Y."/>
            <person name="Fujiyama A."/>
            <person name="Sasaki T."/>
            <person name="Shimizu A."/>
            <person name="Asakawa S."/>
            <person name="Shimizu N."/>
            <person name="Hashimoto S."/>
            <person name="Yang J."/>
            <person name="Lee Y."/>
            <person name="Matsushima K."/>
            <person name="Sugano S."/>
            <person name="Sakaizumi M."/>
            <person name="Narita T."/>
            <person name="Ohishi K."/>
            <person name="Haga S."/>
            <person name="Ohta F."/>
            <person name="Nomoto H."/>
            <person name="Nogata K."/>
            <person name="Morishita T."/>
            <person name="Endo T."/>
            <person name="Shin-I T."/>
            <person name="Takeda H."/>
            <person name="Morishita S."/>
            <person name="Kohara Y."/>
        </authorList>
    </citation>
    <scope>NUCLEOTIDE SEQUENCE [LARGE SCALE GENOMIC DNA]</scope>
    <source>
        <strain>Hd-rR</strain>
    </source>
</reference>
<dbReference type="SMART" id="SM00589">
    <property type="entry name" value="PRY"/>
    <property type="match status" value="1"/>
</dbReference>
<reference evidence="11 12" key="2">
    <citation type="submission" date="2017-04" db="EMBL/GenBank/DDBJ databases">
        <title>CpG methylation of centromeres and impact of large insertions on vertebrate speciation.</title>
        <authorList>
            <person name="Ichikawa K."/>
            <person name="Yoshimura J."/>
            <person name="Morishita S."/>
        </authorList>
    </citation>
    <scope>NUCLEOTIDE SEQUENCE</scope>
    <source>
        <strain evidence="11 12">HSOK</strain>
    </source>
</reference>
<feature type="signal peptide" evidence="7">
    <location>
        <begin position="1"/>
        <end position="16"/>
    </location>
</feature>
<dbReference type="PROSITE" id="PS50089">
    <property type="entry name" value="ZF_RING_2"/>
    <property type="match status" value="1"/>
</dbReference>
<evidence type="ECO:0000313" key="12">
    <source>
        <dbReference type="Proteomes" id="UP000265200"/>
    </source>
</evidence>
<sequence>MTFVFTFSFPFLNTMAATSCCLQEEQFLCCICLDVFTDPVTIPCGHNFCKMCITKNWNISSPRCQCPMCKQHFTVRPELRVNTFVSEMATEFKQATQRQSSVELQKAKPEEIPCDVCTLTKMKAVKSCLTCFASYCSMHLDPHKTSDRLKTHMLSEPVESMEARMCPKHKKPLELFCRNEQLCVCSHCSVTEHVAHDITSISDECESKRTKLQDVEAGTQQMIRERQLESQQIEQLKKYSREDAEREIANSVQVFTVFMQTAEKGLNRLIEMIEERQKRTEQEADGYIRGLQQEISVLGQRTAELQQLAQTQDHLLLLQKLTGLQSTENPMTRTYTNIRLPVFEGAALEAVAELEKTLSAEKERLLHEARLKRVRQYSVDVVLEAQTANPYLILSEDGKQVRCGEVRRDLTENEERFSLYASVLGQQTFSFGRFYFEVQVTGKTDWTLGVVKESVDRKGIDPLSPANGYWAVGLRDGNQYLCLDSPAVSLILNWHLERLGVFVSYEEGLVSFFDVDKAVHLYSFTDCVFTESLRPFFSPGNHKRGINSAPLIISLINCID</sequence>
<keyword evidence="4" id="KW-0862">Zinc</keyword>
<evidence type="ECO:0000256" key="3">
    <source>
        <dbReference type="ARBA" id="ARBA00022771"/>
    </source>
</evidence>
<feature type="domain" description="B30.2/SPRY" evidence="10">
    <location>
        <begin position="361"/>
        <end position="555"/>
    </location>
</feature>
<evidence type="ECO:0000259" key="10">
    <source>
        <dbReference type="PROSITE" id="PS50188"/>
    </source>
</evidence>
<dbReference type="GO" id="GO:0008270">
    <property type="term" value="F:zinc ion binding"/>
    <property type="evidence" value="ECO:0007669"/>
    <property type="project" value="UniProtKB-KW"/>
</dbReference>
<dbReference type="PRINTS" id="PR01407">
    <property type="entry name" value="BUTYPHLNCDUF"/>
</dbReference>
<dbReference type="InterPro" id="IPR000315">
    <property type="entry name" value="Znf_B-box"/>
</dbReference>
<dbReference type="InterPro" id="IPR013320">
    <property type="entry name" value="ConA-like_dom_sf"/>
</dbReference>
<dbReference type="InterPro" id="IPR017907">
    <property type="entry name" value="Znf_RING_CS"/>
</dbReference>
<dbReference type="InterPro" id="IPR006574">
    <property type="entry name" value="PRY"/>
</dbReference>
<dbReference type="SMART" id="SM00184">
    <property type="entry name" value="RING"/>
    <property type="match status" value="1"/>
</dbReference>
<dbReference type="PROSITE" id="PS50188">
    <property type="entry name" value="B302_SPRY"/>
    <property type="match status" value="1"/>
</dbReference>
<evidence type="ECO:0000256" key="7">
    <source>
        <dbReference type="SAM" id="SignalP"/>
    </source>
</evidence>
<dbReference type="FunFam" id="2.60.120.920:FF:000004">
    <property type="entry name" value="Butyrophilin subfamily 1 member A1"/>
    <property type="match status" value="1"/>
</dbReference>
<evidence type="ECO:0000313" key="11">
    <source>
        <dbReference type="Ensembl" id="ENSORLP00015009541.1"/>
    </source>
</evidence>
<keyword evidence="5" id="KW-0391">Immunity</keyword>
<dbReference type="InterPro" id="IPR051051">
    <property type="entry name" value="E3_ubiq-ligase_TRIM/RNF"/>
</dbReference>
<dbReference type="AlphaFoldDB" id="A0A3P9HP16"/>
<dbReference type="InterPro" id="IPR043136">
    <property type="entry name" value="B30.2/SPRY_sf"/>
</dbReference>
<keyword evidence="1" id="KW-0399">Innate immunity</keyword>
<dbReference type="Pfam" id="PF25600">
    <property type="entry name" value="TRIM_CC"/>
    <property type="match status" value="1"/>
</dbReference>
<dbReference type="PANTHER" id="PTHR25465:SF49">
    <property type="entry name" value="BLOODTHIRSTY-RELATED GENE FAMILY, MEMBER 1-RELATED"/>
    <property type="match status" value="1"/>
</dbReference>
<evidence type="ECO:0000256" key="5">
    <source>
        <dbReference type="ARBA" id="ARBA00022859"/>
    </source>
</evidence>
<accession>A0A3P9HP16</accession>
<keyword evidence="7" id="KW-0732">Signal</keyword>
<dbReference type="Gene3D" id="3.30.160.60">
    <property type="entry name" value="Classic Zinc Finger"/>
    <property type="match status" value="1"/>
</dbReference>
<dbReference type="InterPro" id="IPR001841">
    <property type="entry name" value="Znf_RING"/>
</dbReference>
<dbReference type="GO" id="GO:0045087">
    <property type="term" value="P:innate immune response"/>
    <property type="evidence" value="ECO:0007669"/>
    <property type="project" value="UniProtKB-KW"/>
</dbReference>
<dbReference type="SUPFAM" id="SSF49899">
    <property type="entry name" value="Concanavalin A-like lectins/glucanases"/>
    <property type="match status" value="1"/>
</dbReference>
<dbReference type="Pfam" id="PF00622">
    <property type="entry name" value="SPRY"/>
    <property type="match status" value="1"/>
</dbReference>
<dbReference type="Pfam" id="PF13445">
    <property type="entry name" value="zf-RING_UBOX"/>
    <property type="match status" value="1"/>
</dbReference>
<name>A0A3P9HP16_ORYLA</name>
<dbReference type="SMART" id="SM00449">
    <property type="entry name" value="SPRY"/>
    <property type="match status" value="1"/>
</dbReference>
<dbReference type="CDD" id="cd19769">
    <property type="entry name" value="Bbox2_TRIM16-like"/>
    <property type="match status" value="1"/>
</dbReference>
<dbReference type="Gene3D" id="2.60.120.920">
    <property type="match status" value="1"/>
</dbReference>
<dbReference type="Gene3D" id="4.10.830.40">
    <property type="match status" value="1"/>
</dbReference>
<evidence type="ECO:0000256" key="2">
    <source>
        <dbReference type="ARBA" id="ARBA00022723"/>
    </source>
</evidence>
<feature type="domain" description="RING-type" evidence="8">
    <location>
        <begin position="29"/>
        <end position="70"/>
    </location>
</feature>
<evidence type="ECO:0000256" key="1">
    <source>
        <dbReference type="ARBA" id="ARBA00022588"/>
    </source>
</evidence>
<dbReference type="InterPro" id="IPR013083">
    <property type="entry name" value="Znf_RING/FYVE/PHD"/>
</dbReference>
<dbReference type="InterPro" id="IPR003877">
    <property type="entry name" value="SPRY_dom"/>
</dbReference>
<dbReference type="PANTHER" id="PTHR25465">
    <property type="entry name" value="B-BOX DOMAIN CONTAINING"/>
    <property type="match status" value="1"/>
</dbReference>
<protein>
    <submittedName>
        <fullName evidence="11">Uncharacterized protein</fullName>
    </submittedName>
</protein>
<dbReference type="InterPro" id="IPR027370">
    <property type="entry name" value="Znf-RING_euk"/>
</dbReference>
<feature type="domain" description="B box-type" evidence="9">
    <location>
        <begin position="161"/>
        <end position="201"/>
    </location>
</feature>
<evidence type="ECO:0000256" key="6">
    <source>
        <dbReference type="PROSITE-ProRule" id="PRU00024"/>
    </source>
</evidence>
<reference evidence="11" key="3">
    <citation type="submission" date="2025-08" db="UniProtKB">
        <authorList>
            <consortium name="Ensembl"/>
        </authorList>
    </citation>
    <scope>IDENTIFICATION</scope>
    <source>
        <strain evidence="11">HSOK</strain>
    </source>
</reference>
<dbReference type="InterPro" id="IPR003879">
    <property type="entry name" value="Butyrophylin_SPRY"/>
</dbReference>
<dbReference type="PROSITE" id="PS50119">
    <property type="entry name" value="ZF_BBOX"/>
    <property type="match status" value="1"/>
</dbReference>
<reference evidence="11" key="4">
    <citation type="submission" date="2025-09" db="UniProtKB">
        <authorList>
            <consortium name="Ensembl"/>
        </authorList>
    </citation>
    <scope>IDENTIFICATION</scope>
    <source>
        <strain evidence="11">HSOK</strain>
    </source>
</reference>